<feature type="compositionally biased region" description="Basic and acidic residues" evidence="1">
    <location>
        <begin position="119"/>
        <end position="133"/>
    </location>
</feature>
<organism evidence="2 3">
    <name type="scientific">Perkinsus olseni</name>
    <name type="common">Perkinsus atlanticus</name>
    <dbReference type="NCBI Taxonomy" id="32597"/>
    <lineage>
        <taxon>Eukaryota</taxon>
        <taxon>Sar</taxon>
        <taxon>Alveolata</taxon>
        <taxon>Perkinsozoa</taxon>
        <taxon>Perkinsea</taxon>
        <taxon>Perkinsida</taxon>
        <taxon>Perkinsidae</taxon>
        <taxon>Perkinsus</taxon>
    </lineage>
</organism>
<proteinExistence type="predicted"/>
<dbReference type="Proteomes" id="UP000553632">
    <property type="component" value="Unassembled WGS sequence"/>
</dbReference>
<sequence>MSSDNSEVIDLKFWEPAPPEETGLDTSSVAGDTASTSSAGQDTTDRLAKHLELDESNLSDLIGAVAEQQQEEGGEEEVEDLAGAVEALLHATSSWMDKGVEDSKGHDDDDGLKNSIAAQERHLQGLRSEHDSHAAMQQA</sequence>
<feature type="compositionally biased region" description="Basic and acidic residues" evidence="1">
    <location>
        <begin position="98"/>
        <end position="107"/>
    </location>
</feature>
<feature type="region of interest" description="Disordered" evidence="1">
    <location>
        <begin position="93"/>
        <end position="139"/>
    </location>
</feature>
<accession>A0A7J6ULS8</accession>
<keyword evidence="3" id="KW-1185">Reference proteome</keyword>
<dbReference type="EMBL" id="JABANO010001976">
    <property type="protein sequence ID" value="KAF4757988.1"/>
    <property type="molecule type" value="Genomic_DNA"/>
</dbReference>
<evidence type="ECO:0000256" key="1">
    <source>
        <dbReference type="SAM" id="MobiDB-lite"/>
    </source>
</evidence>
<comment type="caution">
    <text evidence="2">The sequence shown here is derived from an EMBL/GenBank/DDBJ whole genome shotgun (WGS) entry which is preliminary data.</text>
</comment>
<dbReference type="AlphaFoldDB" id="A0A7J6ULS8"/>
<feature type="region of interest" description="Disordered" evidence="1">
    <location>
        <begin position="1"/>
        <end position="44"/>
    </location>
</feature>
<feature type="compositionally biased region" description="Polar residues" evidence="1">
    <location>
        <begin position="24"/>
        <end position="42"/>
    </location>
</feature>
<protein>
    <submittedName>
        <fullName evidence="2">Uncharacterized protein</fullName>
    </submittedName>
</protein>
<evidence type="ECO:0000313" key="3">
    <source>
        <dbReference type="Proteomes" id="UP000553632"/>
    </source>
</evidence>
<name>A0A7J6ULS8_PEROL</name>
<gene>
    <name evidence="2" type="ORF">FOZ63_015242</name>
</gene>
<reference evidence="2 3" key="1">
    <citation type="submission" date="2020-04" db="EMBL/GenBank/DDBJ databases">
        <title>Perkinsus olseni comparative genomics.</title>
        <authorList>
            <person name="Bogema D.R."/>
        </authorList>
    </citation>
    <scope>NUCLEOTIDE SEQUENCE [LARGE SCALE GENOMIC DNA]</scope>
    <source>
        <strain evidence="2 3">ATCC PRA-207</strain>
    </source>
</reference>
<evidence type="ECO:0000313" key="2">
    <source>
        <dbReference type="EMBL" id="KAF4757988.1"/>
    </source>
</evidence>
<feature type="non-terminal residue" evidence="2">
    <location>
        <position position="139"/>
    </location>
</feature>